<dbReference type="EMBL" id="SRXV01000002">
    <property type="protein sequence ID" value="TGY92880.1"/>
    <property type="molecule type" value="Genomic_DNA"/>
</dbReference>
<evidence type="ECO:0000313" key="2">
    <source>
        <dbReference type="Proteomes" id="UP000305451"/>
    </source>
</evidence>
<comment type="caution">
    <text evidence="1">The sequence shown here is derived from an EMBL/GenBank/DDBJ whole genome shotgun (WGS) entry which is preliminary data.</text>
</comment>
<gene>
    <name evidence="1" type="ORF">E5162_07360</name>
</gene>
<dbReference type="Proteomes" id="UP000305451">
    <property type="component" value="Unassembled WGS sequence"/>
</dbReference>
<proteinExistence type="predicted"/>
<dbReference type="RefSeq" id="WP_135944454.1">
    <property type="nucleotide sequence ID" value="NZ_BMEI01000002.1"/>
</dbReference>
<reference evidence="1 2" key="1">
    <citation type="journal article" date="2013" name="Int. J. Syst. Evol. Microbiol.">
        <title>Marinicauda pacifica gen. nov., sp. nov., a prosthecate alphaproteobacterium of the family Hyphomonadaceae isolated from deep seawater.</title>
        <authorList>
            <person name="Zhang X.Y."/>
            <person name="Li G.W."/>
            <person name="Wang C.S."/>
            <person name="Zhang Y.J."/>
            <person name="Xu X.W."/>
            <person name="Li H."/>
            <person name="Liu A."/>
            <person name="Liu C."/>
            <person name="Xie B.B."/>
            <person name="Qin Q.L."/>
            <person name="Xu Z."/>
            <person name="Chen X.L."/>
            <person name="Zhou B.C."/>
            <person name="Zhang Y.Z."/>
        </authorList>
    </citation>
    <scope>NUCLEOTIDE SEQUENCE [LARGE SCALE GENOMIC DNA]</scope>
    <source>
        <strain evidence="1 2">P-1 km-3</strain>
    </source>
</reference>
<sequence length="373" mass="42266">MVGVNSDSANPDEWPRAARFGLGEGGLCLEAQPNSSTIKLCAGGNRIVGQFTITEYRQPFFWFDQVGLSVVGFDFVRHHSQVDGFYPPEWRLLCPASGWLGNDTRQGFSQAANAALDKGEMQTWDLCDRISTQIEICELRLKTLWEAYSHCLRSTADEARIESPPIISNGWERRVVIETHSVLHETSTLRDYLSEFFARHILNFNSPIKQASDLIKLLKSEKDLLPAAEKFEFWSSIKDGGLFSCKEFGNYRDFITHISPLSSNLSSFGIKPTLLRIGHVNIPIARLHMPNNIRELQKRFSNKLLPQNKKALYDEIAETWGRTSNDDYDCLRYSTFITRRLLNDASVLLGESGLEQTMIHLTEADLAGPIEFL</sequence>
<dbReference type="AlphaFoldDB" id="A0A4S2HAD7"/>
<keyword evidence="2" id="KW-1185">Reference proteome</keyword>
<dbReference type="OrthoDB" id="6777010at2"/>
<organism evidence="1 2">
    <name type="scientific">Marinicauda pacifica</name>
    <dbReference type="NCBI Taxonomy" id="1133559"/>
    <lineage>
        <taxon>Bacteria</taxon>
        <taxon>Pseudomonadati</taxon>
        <taxon>Pseudomonadota</taxon>
        <taxon>Alphaproteobacteria</taxon>
        <taxon>Maricaulales</taxon>
        <taxon>Maricaulaceae</taxon>
        <taxon>Marinicauda</taxon>
    </lineage>
</organism>
<accession>A0A4S2HAD7</accession>
<protein>
    <submittedName>
        <fullName evidence="1">Uncharacterized protein</fullName>
    </submittedName>
</protein>
<name>A0A4S2HAD7_9PROT</name>
<evidence type="ECO:0000313" key="1">
    <source>
        <dbReference type="EMBL" id="TGY92880.1"/>
    </source>
</evidence>